<reference evidence="1" key="1">
    <citation type="submission" date="2021-06" db="EMBL/GenBank/DDBJ databases">
        <authorList>
            <person name="Kallberg Y."/>
            <person name="Tangrot J."/>
            <person name="Rosling A."/>
        </authorList>
    </citation>
    <scope>NUCLEOTIDE SEQUENCE</scope>
    <source>
        <strain evidence="1">MA461A</strain>
    </source>
</reference>
<keyword evidence="2" id="KW-1185">Reference proteome</keyword>
<name>A0ACA9Q5Y2_9GLOM</name>
<accession>A0ACA9Q5Y2</accession>
<protein>
    <submittedName>
        <fullName evidence="1">4605_t:CDS:1</fullName>
    </submittedName>
</protein>
<dbReference type="EMBL" id="CAJVQC010027037">
    <property type="protein sequence ID" value="CAG8735115.1"/>
    <property type="molecule type" value="Genomic_DNA"/>
</dbReference>
<feature type="non-terminal residue" evidence="1">
    <location>
        <position position="1"/>
    </location>
</feature>
<comment type="caution">
    <text evidence="1">The sequence shown here is derived from an EMBL/GenBank/DDBJ whole genome shotgun (WGS) entry which is preliminary data.</text>
</comment>
<evidence type="ECO:0000313" key="2">
    <source>
        <dbReference type="Proteomes" id="UP000789920"/>
    </source>
</evidence>
<proteinExistence type="predicted"/>
<organism evidence="1 2">
    <name type="scientific">Racocetra persica</name>
    <dbReference type="NCBI Taxonomy" id="160502"/>
    <lineage>
        <taxon>Eukaryota</taxon>
        <taxon>Fungi</taxon>
        <taxon>Fungi incertae sedis</taxon>
        <taxon>Mucoromycota</taxon>
        <taxon>Glomeromycotina</taxon>
        <taxon>Glomeromycetes</taxon>
        <taxon>Diversisporales</taxon>
        <taxon>Gigasporaceae</taxon>
        <taxon>Racocetra</taxon>
    </lineage>
</organism>
<sequence>RLWKIELDQVPEYLERESLLNKVNKILEPYLDDLNFAGTYINVTNNLVIIYTVNMDKKRDIISNPNISEYKKFLDFRKVDKPLAYLKSSFKDLDRIAQQNKPRGIFTDQNVLDFINIARKYDADVHLPSNTTSTNTKRDRLITMCGNSGGTIFSFSNSSDLSRVTINGIHTAGLQNCKHPSYPFSMALPRDIILNIANLDLIASF</sequence>
<gene>
    <name evidence="1" type="ORF">RPERSI_LOCUS12570</name>
</gene>
<evidence type="ECO:0000313" key="1">
    <source>
        <dbReference type="EMBL" id="CAG8735115.1"/>
    </source>
</evidence>
<dbReference type="Proteomes" id="UP000789920">
    <property type="component" value="Unassembled WGS sequence"/>
</dbReference>